<keyword evidence="9" id="KW-1185">Reference proteome</keyword>
<feature type="domain" description="VWFA" evidence="7">
    <location>
        <begin position="296"/>
        <end position="535"/>
    </location>
</feature>
<dbReference type="Proteomes" id="UP000199476">
    <property type="component" value="Unassembled WGS sequence"/>
</dbReference>
<organism evidence="8 9">
    <name type="scientific">Halarsenatibacter silvermanii</name>
    <dbReference type="NCBI Taxonomy" id="321763"/>
    <lineage>
        <taxon>Bacteria</taxon>
        <taxon>Bacillati</taxon>
        <taxon>Bacillota</taxon>
        <taxon>Clostridia</taxon>
        <taxon>Halanaerobiales</taxon>
        <taxon>Halarsenatibacteraceae</taxon>
        <taxon>Halarsenatibacter</taxon>
    </lineage>
</organism>
<feature type="coiled-coil region" evidence="4">
    <location>
        <begin position="360"/>
        <end position="391"/>
    </location>
</feature>
<dbReference type="EMBL" id="FNGO01000001">
    <property type="protein sequence ID" value="SDL05991.1"/>
    <property type="molecule type" value="Genomic_DNA"/>
</dbReference>
<evidence type="ECO:0000256" key="4">
    <source>
        <dbReference type="SAM" id="Coils"/>
    </source>
</evidence>
<dbReference type="OrthoDB" id="1660488at2"/>
<reference evidence="8 9" key="1">
    <citation type="submission" date="2016-10" db="EMBL/GenBank/DDBJ databases">
        <authorList>
            <person name="de Groot N.N."/>
        </authorList>
    </citation>
    <scope>NUCLEOTIDE SEQUENCE [LARGE SCALE GENOMIC DNA]</scope>
    <source>
        <strain evidence="8 9">SLAS-1</strain>
    </source>
</reference>
<evidence type="ECO:0000256" key="5">
    <source>
        <dbReference type="SAM" id="Phobius"/>
    </source>
</evidence>
<sequence>MKGTLISTWINTLSRIYGEDTVDKAKQKSSWDETLMISPMMDIEDDKARDLVETVASQKNLKSAEVWKQLGQENINSFAEWFPSYFRGRQLKSFLEMMDTVHEQLTGMIEGANPPRIIPETRDDDILRLTYRSHRGLRDYFLGLLQGSSDFFQEDIEIKEIERRSQGDEKELIVDLHFSEPFRTRRSYLLNRLLSLGFLRSLSAKTALFVFFITTLITGIALPGSELWFYPLTGVLSGAATFFVHSGLMKPQKLLHQEFAELKNLDLEETSVVETADEFEEFFSELGEIRAAIRKDILFIKGGTDDMSSFTQDFVELADEMNSVSDNISQVVDDVAHGAEEQAEETEDSAYIVDQNVSQIEDLVEAGKDSKQQLNEAVENIQDSAGRVEEVNDMIADIRKSFADVDRRGRELSEQIEEIMEIVETVSDIASQTNLLSLNASIEAARSSENSQGFTVVADEIRDLAEESRQAGERIQKNLQHFTEEVQKLTEGISAQFENLEKSDRALSEVTEANKEASNRIEDTSHQIVDIVDRLNSETQKIKEVIENLNSLAAIAEENSASAEEMSASVSDYSEKIKEMTDYIEQMEELVENFQESFAGYDI</sequence>
<evidence type="ECO:0000256" key="3">
    <source>
        <dbReference type="PROSITE-ProRule" id="PRU00284"/>
    </source>
</evidence>
<name>A0A1G9GZB4_9FIRM</name>
<dbReference type="PROSITE" id="PS50111">
    <property type="entry name" value="CHEMOTAXIS_TRANSDUC_2"/>
    <property type="match status" value="1"/>
</dbReference>
<dbReference type="GO" id="GO:0007165">
    <property type="term" value="P:signal transduction"/>
    <property type="evidence" value="ECO:0007669"/>
    <property type="project" value="UniProtKB-KW"/>
</dbReference>
<dbReference type="InterPro" id="IPR024096">
    <property type="entry name" value="NO_sig/Golgi_transp_ligand-bd"/>
</dbReference>
<dbReference type="GO" id="GO:0004888">
    <property type="term" value="F:transmembrane signaling receptor activity"/>
    <property type="evidence" value="ECO:0007669"/>
    <property type="project" value="InterPro"/>
</dbReference>
<dbReference type="PANTHER" id="PTHR32089">
    <property type="entry name" value="METHYL-ACCEPTING CHEMOTAXIS PROTEIN MCPB"/>
    <property type="match status" value="1"/>
</dbReference>
<gene>
    <name evidence="8" type="ORF">SAMN04488692_10154</name>
</gene>
<dbReference type="InterPro" id="IPR004090">
    <property type="entry name" value="Chemotax_Me-accpt_rcpt"/>
</dbReference>
<evidence type="ECO:0000256" key="1">
    <source>
        <dbReference type="ARBA" id="ARBA00023224"/>
    </source>
</evidence>
<dbReference type="SMART" id="SM00283">
    <property type="entry name" value="MA"/>
    <property type="match status" value="1"/>
</dbReference>
<proteinExistence type="inferred from homology"/>
<dbReference type="GO" id="GO:0006935">
    <property type="term" value="P:chemotaxis"/>
    <property type="evidence" value="ECO:0007669"/>
    <property type="project" value="InterPro"/>
</dbReference>
<evidence type="ECO:0000313" key="8">
    <source>
        <dbReference type="EMBL" id="SDL05991.1"/>
    </source>
</evidence>
<feature type="coiled-coil region" evidence="4">
    <location>
        <begin position="500"/>
        <end position="597"/>
    </location>
</feature>
<dbReference type="GO" id="GO:0016020">
    <property type="term" value="C:membrane"/>
    <property type="evidence" value="ECO:0007669"/>
    <property type="project" value="InterPro"/>
</dbReference>
<dbReference type="InterPro" id="IPR002035">
    <property type="entry name" value="VWF_A"/>
</dbReference>
<feature type="transmembrane region" description="Helical" evidence="5">
    <location>
        <begin position="228"/>
        <end position="248"/>
    </location>
</feature>
<dbReference type="AlphaFoldDB" id="A0A1G9GZB4"/>
<dbReference type="InterPro" id="IPR011644">
    <property type="entry name" value="Heme_NO-bd"/>
</dbReference>
<comment type="similarity">
    <text evidence="2">Belongs to the methyl-accepting chemotaxis (MCP) protein family.</text>
</comment>
<dbReference type="InterPro" id="IPR004089">
    <property type="entry name" value="MCPsignal_dom"/>
</dbReference>
<keyword evidence="5" id="KW-0812">Transmembrane</keyword>
<evidence type="ECO:0000256" key="2">
    <source>
        <dbReference type="ARBA" id="ARBA00029447"/>
    </source>
</evidence>
<dbReference type="GO" id="GO:0020037">
    <property type="term" value="F:heme binding"/>
    <property type="evidence" value="ECO:0007669"/>
    <property type="project" value="InterPro"/>
</dbReference>
<feature type="domain" description="Methyl-accepting transducer" evidence="6">
    <location>
        <begin position="317"/>
        <end position="574"/>
    </location>
</feature>
<dbReference type="Pfam" id="PF00015">
    <property type="entry name" value="MCPsignal"/>
    <property type="match status" value="1"/>
</dbReference>
<dbReference type="SUPFAM" id="SSF58104">
    <property type="entry name" value="Methyl-accepting chemotaxis protein (MCP) signaling domain"/>
    <property type="match status" value="1"/>
</dbReference>
<keyword evidence="5" id="KW-1133">Transmembrane helix</keyword>
<keyword evidence="4" id="KW-0175">Coiled coil</keyword>
<dbReference type="Gene3D" id="1.10.287.950">
    <property type="entry name" value="Methyl-accepting chemotaxis protein"/>
    <property type="match status" value="1"/>
</dbReference>
<dbReference type="PROSITE" id="PS50234">
    <property type="entry name" value="VWFA"/>
    <property type="match status" value="1"/>
</dbReference>
<feature type="transmembrane region" description="Helical" evidence="5">
    <location>
        <begin position="202"/>
        <end position="222"/>
    </location>
</feature>
<dbReference type="Pfam" id="PF07700">
    <property type="entry name" value="HNOB"/>
    <property type="match status" value="1"/>
</dbReference>
<evidence type="ECO:0000259" key="6">
    <source>
        <dbReference type="PROSITE" id="PS50111"/>
    </source>
</evidence>
<dbReference type="PANTHER" id="PTHR32089:SF112">
    <property type="entry name" value="LYSOZYME-LIKE PROTEIN-RELATED"/>
    <property type="match status" value="1"/>
</dbReference>
<dbReference type="RefSeq" id="WP_089757521.1">
    <property type="nucleotide sequence ID" value="NZ_FNGO01000001.1"/>
</dbReference>
<dbReference type="PRINTS" id="PR00260">
    <property type="entry name" value="CHEMTRNSDUCR"/>
</dbReference>
<evidence type="ECO:0000259" key="7">
    <source>
        <dbReference type="PROSITE" id="PS50234"/>
    </source>
</evidence>
<keyword evidence="5" id="KW-0472">Membrane</keyword>
<dbReference type="Gene3D" id="3.90.1520.10">
    <property type="entry name" value="H-NOX domain"/>
    <property type="match status" value="1"/>
</dbReference>
<keyword evidence="1 3" id="KW-0807">Transducer</keyword>
<evidence type="ECO:0000313" key="9">
    <source>
        <dbReference type="Proteomes" id="UP000199476"/>
    </source>
</evidence>
<dbReference type="InterPro" id="IPR038158">
    <property type="entry name" value="H-NOX_domain_sf"/>
</dbReference>
<dbReference type="STRING" id="321763.SAMN04488692_10154"/>
<accession>A0A1G9GZB4</accession>
<dbReference type="SUPFAM" id="SSF111126">
    <property type="entry name" value="Ligand-binding domain in the NO signalling and Golgi transport"/>
    <property type="match status" value="1"/>
</dbReference>
<protein>
    <submittedName>
        <fullName evidence="8">Methyl-accepting chemotaxis protein</fullName>
    </submittedName>
</protein>